<reference evidence="4 5" key="1">
    <citation type="journal article" date="2018" name="Gigascience">
        <title>Genomes of trombidid mites reveal novel predicted allergens and laterally-transferred genes associated with secondary metabolism.</title>
        <authorList>
            <person name="Dong X."/>
            <person name="Chaisiri K."/>
            <person name="Xia D."/>
            <person name="Armstrong S.D."/>
            <person name="Fang Y."/>
            <person name="Donnelly M.J."/>
            <person name="Kadowaki T."/>
            <person name="McGarry J.W."/>
            <person name="Darby A.C."/>
            <person name="Makepeace B.L."/>
        </authorList>
    </citation>
    <scope>NUCLEOTIDE SEQUENCE [LARGE SCALE GENOMIC DNA]</scope>
    <source>
        <strain evidence="4">UoL-UT</strain>
    </source>
</reference>
<keyword evidence="2" id="KW-0067">ATP-binding</keyword>
<evidence type="ECO:0000259" key="3">
    <source>
        <dbReference type="PROSITE" id="PS50011"/>
    </source>
</evidence>
<dbReference type="GO" id="GO:0005524">
    <property type="term" value="F:ATP binding"/>
    <property type="evidence" value="ECO:0007669"/>
    <property type="project" value="UniProtKB-KW"/>
</dbReference>
<dbReference type="Gene3D" id="1.10.510.10">
    <property type="entry name" value="Transferase(Phosphotransferase) domain 1"/>
    <property type="match status" value="1"/>
</dbReference>
<keyword evidence="4" id="KW-0418">Kinase</keyword>
<dbReference type="EMBL" id="NCKV01004467">
    <property type="protein sequence ID" value="RWS24739.1"/>
    <property type="molecule type" value="Genomic_DNA"/>
</dbReference>
<dbReference type="PROSITE" id="PS50011">
    <property type="entry name" value="PROTEIN_KINASE_DOM"/>
    <property type="match status" value="1"/>
</dbReference>
<dbReference type="VEuPathDB" id="VectorBase:LDEU007301"/>
<dbReference type="GO" id="GO:0005737">
    <property type="term" value="C:cytoplasm"/>
    <property type="evidence" value="ECO:0007669"/>
    <property type="project" value="TreeGrafter"/>
</dbReference>
<evidence type="ECO:0000313" key="4">
    <source>
        <dbReference type="EMBL" id="RWS24739.1"/>
    </source>
</evidence>
<name>A0A443SB06_9ACAR</name>
<dbReference type="Proteomes" id="UP000288716">
    <property type="component" value="Unassembled WGS sequence"/>
</dbReference>
<dbReference type="PROSITE" id="PS00108">
    <property type="entry name" value="PROTEIN_KINASE_ST"/>
    <property type="match status" value="1"/>
</dbReference>
<dbReference type="SMART" id="SM00220">
    <property type="entry name" value="S_TKc"/>
    <property type="match status" value="1"/>
</dbReference>
<comment type="caution">
    <text evidence="4">The sequence shown here is derived from an EMBL/GenBank/DDBJ whole genome shotgun (WGS) entry which is preliminary data.</text>
</comment>
<organism evidence="4 5">
    <name type="scientific">Leptotrombidium deliense</name>
    <dbReference type="NCBI Taxonomy" id="299467"/>
    <lineage>
        <taxon>Eukaryota</taxon>
        <taxon>Metazoa</taxon>
        <taxon>Ecdysozoa</taxon>
        <taxon>Arthropoda</taxon>
        <taxon>Chelicerata</taxon>
        <taxon>Arachnida</taxon>
        <taxon>Acari</taxon>
        <taxon>Acariformes</taxon>
        <taxon>Trombidiformes</taxon>
        <taxon>Prostigmata</taxon>
        <taxon>Anystina</taxon>
        <taxon>Parasitengona</taxon>
        <taxon>Trombiculoidea</taxon>
        <taxon>Trombiculidae</taxon>
        <taxon>Leptotrombidium</taxon>
    </lineage>
</organism>
<dbReference type="InterPro" id="IPR011009">
    <property type="entry name" value="Kinase-like_dom_sf"/>
</dbReference>
<proteinExistence type="predicted"/>
<dbReference type="SUPFAM" id="SSF56112">
    <property type="entry name" value="Protein kinase-like (PK-like)"/>
    <property type="match status" value="1"/>
</dbReference>
<keyword evidence="1" id="KW-0547">Nucleotide-binding</keyword>
<dbReference type="PANTHER" id="PTHR24348:SF68">
    <property type="entry name" value="SERINE_THREONINE-PROTEIN KINASE ATG1C"/>
    <property type="match status" value="1"/>
</dbReference>
<dbReference type="PIRSF" id="PIRSF000654">
    <property type="entry name" value="Integrin-linked_kinase"/>
    <property type="match status" value="1"/>
</dbReference>
<sequence length="287" mass="33495">MDQNKDAKDQKKQKTPDKKTFLDKHNIVVGQKLDSGGFGIVYKGLMRGENVAIKVMKIARVDKQDLDRELDILKVVKHDHIVRCYMIQRTHNHVWIIMELESGGSIGKWVRKYGSIPPWQSVNFIIPCIEALIYLHSKNIAHRDLKLDNILLDDHLEPKLTDFGLSRFFKESEDRLSTTFCGTKTYMALEVQLRKRYNPMIADVWSLGVCLYIMIYAEAPFEKKDEQKMITQMRKQEFRVKNIGVDAALEERAKKLFRKMMHPEPDKRIKFADCLKDDFITNPYASS</sequence>
<evidence type="ECO:0000313" key="5">
    <source>
        <dbReference type="Proteomes" id="UP000288716"/>
    </source>
</evidence>
<dbReference type="InterPro" id="IPR008271">
    <property type="entry name" value="Ser/Thr_kinase_AS"/>
</dbReference>
<feature type="domain" description="Protein kinase" evidence="3">
    <location>
        <begin position="27"/>
        <end position="280"/>
    </location>
</feature>
<dbReference type="STRING" id="299467.A0A443SB06"/>
<evidence type="ECO:0000256" key="1">
    <source>
        <dbReference type="ARBA" id="ARBA00022741"/>
    </source>
</evidence>
<evidence type="ECO:0000256" key="2">
    <source>
        <dbReference type="ARBA" id="ARBA00022840"/>
    </source>
</evidence>
<keyword evidence="4" id="KW-0808">Transferase</keyword>
<keyword evidence="5" id="KW-1185">Reference proteome</keyword>
<dbReference type="Pfam" id="PF00069">
    <property type="entry name" value="Pkinase"/>
    <property type="match status" value="1"/>
</dbReference>
<dbReference type="PANTHER" id="PTHR24348">
    <property type="entry name" value="SERINE/THREONINE-PROTEIN KINASE UNC-51-RELATED"/>
    <property type="match status" value="1"/>
</dbReference>
<dbReference type="FunFam" id="1.10.510.10:FF:000571">
    <property type="entry name" value="Maternal embryonic leucine zipper kinase"/>
    <property type="match status" value="1"/>
</dbReference>
<accession>A0A443SB06</accession>
<dbReference type="AlphaFoldDB" id="A0A443SB06"/>
<protein>
    <submittedName>
        <fullName evidence="4">Serine/threonine-protein kinase-like protein 2</fullName>
    </submittedName>
</protein>
<dbReference type="InterPro" id="IPR000719">
    <property type="entry name" value="Prot_kinase_dom"/>
</dbReference>
<dbReference type="GO" id="GO:0004674">
    <property type="term" value="F:protein serine/threonine kinase activity"/>
    <property type="evidence" value="ECO:0007669"/>
    <property type="project" value="InterPro"/>
</dbReference>
<dbReference type="GO" id="GO:0006914">
    <property type="term" value="P:autophagy"/>
    <property type="evidence" value="ECO:0007669"/>
    <property type="project" value="UniProtKB-ARBA"/>
</dbReference>
<dbReference type="GO" id="GO:0010506">
    <property type="term" value="P:regulation of autophagy"/>
    <property type="evidence" value="ECO:0007669"/>
    <property type="project" value="InterPro"/>
</dbReference>
<dbReference type="InterPro" id="IPR045269">
    <property type="entry name" value="Atg1-like"/>
</dbReference>
<gene>
    <name evidence="4" type="ORF">B4U80_05896</name>
</gene>
<dbReference type="OrthoDB" id="6492282at2759"/>